<comment type="caution">
    <text evidence="1">The sequence shown here is derived from an EMBL/GenBank/DDBJ whole genome shotgun (WGS) entry which is preliminary data.</text>
</comment>
<dbReference type="Proteomes" id="UP000536534">
    <property type="component" value="Unassembled WGS sequence"/>
</dbReference>
<name>A0A7X7R8H6_9RHOO</name>
<accession>A0A7X7R8H6</accession>
<sequence length="104" mass="11641">MRFGELALLLALGLALWFWLDSLKAREAGVRAARSACEREGLQLLDETVAGRSVRPARDDDGRVTLERAYDFDYSRSGYDRYRGSVVLRGREVVLVDLAAHRAG</sequence>
<dbReference type="InterPro" id="IPR021732">
    <property type="entry name" value="DUF3301"/>
</dbReference>
<dbReference type="AlphaFoldDB" id="A0A7X7R8H6"/>
<organism evidence="1 2">
    <name type="scientific">Thauera phenolivorans</name>
    <dbReference type="NCBI Taxonomy" id="1792543"/>
    <lineage>
        <taxon>Bacteria</taxon>
        <taxon>Pseudomonadati</taxon>
        <taxon>Pseudomonadota</taxon>
        <taxon>Betaproteobacteria</taxon>
        <taxon>Rhodocyclales</taxon>
        <taxon>Zoogloeaceae</taxon>
        <taxon>Thauera</taxon>
    </lineage>
</organism>
<proteinExistence type="predicted"/>
<evidence type="ECO:0000313" key="2">
    <source>
        <dbReference type="Proteomes" id="UP000536534"/>
    </source>
</evidence>
<dbReference type="OrthoDB" id="5959530at2"/>
<dbReference type="EMBL" id="JAAYYV010000248">
    <property type="protein sequence ID" value="NLF54629.1"/>
    <property type="molecule type" value="Genomic_DNA"/>
</dbReference>
<gene>
    <name evidence="1" type="ORF">GX576_09610</name>
</gene>
<evidence type="ECO:0000313" key="1">
    <source>
        <dbReference type="EMBL" id="NLF54629.1"/>
    </source>
</evidence>
<dbReference type="RefSeq" id="WP_068807342.1">
    <property type="nucleotide sequence ID" value="NZ_MBFM01000003.1"/>
</dbReference>
<reference evidence="1 2" key="1">
    <citation type="journal article" date="2020" name="Biotechnol. Biofuels">
        <title>New insights from the biogas microbiome by comprehensive genome-resolved metagenomics of nearly 1600 species originating from multiple anaerobic digesters.</title>
        <authorList>
            <person name="Campanaro S."/>
            <person name="Treu L."/>
            <person name="Rodriguez-R L.M."/>
            <person name="Kovalovszki A."/>
            <person name="Ziels R.M."/>
            <person name="Maus I."/>
            <person name="Zhu X."/>
            <person name="Kougias P.G."/>
            <person name="Basile A."/>
            <person name="Luo G."/>
            <person name="Schluter A."/>
            <person name="Konstantinidis K.T."/>
            <person name="Angelidaki I."/>
        </authorList>
    </citation>
    <scope>NUCLEOTIDE SEQUENCE [LARGE SCALE GENOMIC DNA]</scope>
    <source>
        <strain evidence="1">AS06rmzACSIP_256</strain>
    </source>
</reference>
<protein>
    <submittedName>
        <fullName evidence="1">DUF3301 domain-containing protein</fullName>
    </submittedName>
</protein>
<dbReference type="Pfam" id="PF11743">
    <property type="entry name" value="DUF3301"/>
    <property type="match status" value="1"/>
</dbReference>